<reference evidence="30" key="1">
    <citation type="submission" date="2021-05" db="EMBL/GenBank/DDBJ databases">
        <authorList>
            <person name="Tigano A."/>
        </authorList>
    </citation>
    <scope>NUCLEOTIDE SEQUENCE</scope>
</reference>
<dbReference type="EC" id="2.3.2.27" evidence="5"/>
<feature type="domain" description="VWFA" evidence="28">
    <location>
        <begin position="1261"/>
        <end position="1443"/>
    </location>
</feature>
<feature type="region of interest" description="Disordered" evidence="25">
    <location>
        <begin position="297"/>
        <end position="317"/>
    </location>
</feature>
<sequence length="1448" mass="154563">MLRSRGMLKSRCCVLLADLRVLLLGPPAPPTPLPPLTPMSGQDSESHDASATVPDNNNTLTRSRQRAGDRTESCAAGAAGQPGGERSGAGWVNAAELSAALRGCSSSSDDCSKGKLEERFSLTSYTESGFRTPVCRICFQGPEHGELLSPCRCSGSVRCTHQPCLIKWISERGSWACELCYYKYQVIAISTKNPLQWQAISLTVIEKVQIAAAILGSLFLMASISWLVWSSFSPSARWQRQDLLFQICYGMYGFMDVVCIALIVHEGPSVFRIFHRWQAVNQQWKVLNYDKSMDSDDLKDAPVDRTQPQPSQGYQTGIGVSTSTSSLMVVASTAAGSTSTTVVTAAGGFGTQVDIESGGVVPDQHSPYNILHLLSHLRQPEARSQPSNSTRELVMRLVYSVSRRFLGEMAIISGFILLCVFQTAVPQSALLPRGPRPIPGRGDNPDPTPLPPWVTPESKSCKRIIDCPIRLFFTIDTSETIALQEPPPGSLVESIKEFTRIFVQKLSDEEYRGQVRMTWSFGGLHFSQRQLVFSQMTSRENFIRNLSQIRYFGKGTYTDCALKNMTYQMTQHYADTKAVLFAVVITDGHVTGNPCGGVKMMADKAQEQGIKVFSVAASRSVDEFGMREISSPPTELYRDNHIVMEFADGKPRLSTDTIDHIIKAMKHQAYLQCYKPSCVEKRGARGRTGPPGQKGTRGQTGSIGQKGKKGEQGDPGVEGSIGSPGPKGEIGLKGEKGEVGFSGAKGAAGVPGRNGTGGQKGKPGRIGALGCKGDPGDKGPDGYQGEVGDAGSSGDKGGKGDPGHPGKPGPPGLAGDQGPKGENGNPGNQGLQGEDGFPGPEGSPGPKGDQGRRGDSGEKGYPGPDGQKGPKGEQGPLGGRGKPGEYGFKGNKGELGLPGSRGPPGGPGIPGENGHSGNPGHPGPKGDPGPPGPKGDKGRTGFSYAGSRGLLGDKGNPGRKGPRGSRGACGARGVPGDKGPPGEPGEHGQPGQSGKRGPRGDPGSDGGPGPEGDPGLTDCEVMAYIRETCGCCDCEKTCGALDVVFVIDSSESVGLTNFTLEKNFVINTINRLGSMASDPASLTGTRVGVVQFSHNGTFEAIHLDDSSINSMAAFKTAVRNLQWIAGGTFTPSALKFAYDNLIRDSKRARATVSVVVVTDGRFDPRDDDAYLRSLCNDPRVVVNAIGVGDMFDKRYDSETLLSIACNDKNRTTEMKQFSDLMAEDFILKMETVLCPDPVIKCPDIPCKSGLDLAPCVGRPVDLVFLVDGSERLGIENFQQVREFVQRVANRLIMARAKDDQMRARLALIEFGKENENHVAFPLTHVTETITTGISNLPYLDSASCVGPAIIDTIGRILGKGSTRNTRSSAEISFVFITDGVTNSSSLDEAVTAMRREQIVSTVIATGSDVDEEILTKLAMNDQESIFKGKRFSDLLQSSMIDRFVRWIC</sequence>
<feature type="transmembrane region" description="Helical" evidence="26">
    <location>
        <begin position="244"/>
        <end position="264"/>
    </location>
</feature>
<dbReference type="CDD" id="cd16811">
    <property type="entry name" value="RING_CH-C4HC3_MARCH4_9"/>
    <property type="match status" value="1"/>
</dbReference>
<feature type="domain" description="VWFA" evidence="28">
    <location>
        <begin position="470"/>
        <end position="661"/>
    </location>
</feature>
<dbReference type="PANTHER" id="PTHR46053">
    <property type="entry name" value="E3 UBIQUITIN-PROTEIN LIGASE MARCH4-LIKE"/>
    <property type="match status" value="1"/>
</dbReference>
<dbReference type="PRINTS" id="PR00453">
    <property type="entry name" value="VWFADOMAIN"/>
</dbReference>
<organism evidence="30 31">
    <name type="scientific">Menidia menidia</name>
    <name type="common">Atlantic silverside</name>
    <dbReference type="NCBI Taxonomy" id="238744"/>
    <lineage>
        <taxon>Eukaryota</taxon>
        <taxon>Metazoa</taxon>
        <taxon>Chordata</taxon>
        <taxon>Craniata</taxon>
        <taxon>Vertebrata</taxon>
        <taxon>Euteleostomi</taxon>
        <taxon>Actinopterygii</taxon>
        <taxon>Neopterygii</taxon>
        <taxon>Teleostei</taxon>
        <taxon>Neoteleostei</taxon>
        <taxon>Acanthomorphata</taxon>
        <taxon>Ovalentaria</taxon>
        <taxon>Atherinomorphae</taxon>
        <taxon>Atheriniformes</taxon>
        <taxon>Atherinopsidae</taxon>
        <taxon>Menidiinae</taxon>
        <taxon>Menidia</taxon>
    </lineage>
</organism>
<feature type="compositionally biased region" description="Basic and acidic residues" evidence="25">
    <location>
        <begin position="849"/>
        <end position="858"/>
    </location>
</feature>
<keyword evidence="17 26" id="KW-1133">Transmembrane helix</keyword>
<evidence type="ECO:0000256" key="1">
    <source>
        <dbReference type="ARBA" id="ARBA00000900"/>
    </source>
</evidence>
<dbReference type="Proteomes" id="UP000677803">
    <property type="component" value="Unassembled WGS sequence"/>
</dbReference>
<proteinExistence type="inferred from homology"/>
<keyword evidence="9 26" id="KW-0812">Transmembrane</keyword>
<keyword evidence="7" id="KW-0272">Extracellular matrix</keyword>
<feature type="chain" id="PRO_5035945886" description="Collagen alpha-2(VI) chain" evidence="27">
    <location>
        <begin position="25"/>
        <end position="1448"/>
    </location>
</feature>
<keyword evidence="21" id="KW-0379">Hydroxylation</keyword>
<evidence type="ECO:0000256" key="3">
    <source>
        <dbReference type="ARBA" id="ARBA00004498"/>
    </source>
</evidence>
<evidence type="ECO:0000256" key="24">
    <source>
        <dbReference type="ARBA" id="ARBA00070549"/>
    </source>
</evidence>
<comment type="similarity">
    <text evidence="23">Belongs to the type VI collagen family.</text>
</comment>
<comment type="function">
    <text evidence="22">Collagen VI acts as a cell-binding protein.</text>
</comment>
<evidence type="ECO:0000256" key="17">
    <source>
        <dbReference type="ARBA" id="ARBA00022989"/>
    </source>
</evidence>
<evidence type="ECO:0000256" key="22">
    <source>
        <dbReference type="ARBA" id="ARBA00043858"/>
    </source>
</evidence>
<evidence type="ECO:0000256" key="2">
    <source>
        <dbReference type="ARBA" id="ARBA00004127"/>
    </source>
</evidence>
<keyword evidence="6" id="KW-0964">Secreted</keyword>
<dbReference type="FunFam" id="3.40.50.410:FF:000026">
    <property type="entry name" value="Collagen, type VI, alpha 1"/>
    <property type="match status" value="1"/>
</dbReference>
<evidence type="ECO:0000256" key="16">
    <source>
        <dbReference type="ARBA" id="ARBA00022889"/>
    </source>
</evidence>
<feature type="compositionally biased region" description="Gly residues" evidence="25">
    <location>
        <begin position="1003"/>
        <end position="1012"/>
    </location>
</feature>
<protein>
    <recommendedName>
        <fullName evidence="24">Collagen alpha-2(VI) chain</fullName>
        <ecNumber evidence="5">2.3.2.27</ecNumber>
    </recommendedName>
</protein>
<evidence type="ECO:0000256" key="8">
    <source>
        <dbReference type="ARBA" id="ARBA00022679"/>
    </source>
</evidence>
<dbReference type="InterPro" id="IPR002035">
    <property type="entry name" value="VWF_A"/>
</dbReference>
<dbReference type="GO" id="GO:0008270">
    <property type="term" value="F:zinc ion binding"/>
    <property type="evidence" value="ECO:0007669"/>
    <property type="project" value="UniProtKB-KW"/>
</dbReference>
<dbReference type="Pfam" id="PF12906">
    <property type="entry name" value="RINGv"/>
    <property type="match status" value="1"/>
</dbReference>
<feature type="signal peptide" evidence="27">
    <location>
        <begin position="1"/>
        <end position="24"/>
    </location>
</feature>
<keyword evidence="18" id="KW-0176">Collagen</keyword>
<evidence type="ECO:0000256" key="5">
    <source>
        <dbReference type="ARBA" id="ARBA00012483"/>
    </source>
</evidence>
<feature type="compositionally biased region" description="Gly residues" evidence="25">
    <location>
        <begin position="752"/>
        <end position="761"/>
    </location>
</feature>
<keyword evidence="19 26" id="KW-0472">Membrane</keyword>
<dbReference type="InterPro" id="IPR011016">
    <property type="entry name" value="Znf_RING-CH"/>
</dbReference>
<dbReference type="FunFam" id="3.40.50.410:FF:000052">
    <property type="entry name" value="collagen alpha-2(VI) chain isoform X1"/>
    <property type="match status" value="1"/>
</dbReference>
<dbReference type="GO" id="GO:0012505">
    <property type="term" value="C:endomembrane system"/>
    <property type="evidence" value="ECO:0007669"/>
    <property type="project" value="UniProtKB-SubCell"/>
</dbReference>
<keyword evidence="20" id="KW-0325">Glycoprotein</keyword>
<evidence type="ECO:0000259" key="28">
    <source>
        <dbReference type="PROSITE" id="PS50234"/>
    </source>
</evidence>
<dbReference type="Gene3D" id="3.30.40.10">
    <property type="entry name" value="Zinc/RING finger domain, C3HC4 (zinc finger)"/>
    <property type="match status" value="1"/>
</dbReference>
<comment type="caution">
    <text evidence="30">The sequence shown here is derived from an EMBL/GenBank/DDBJ whole genome shotgun (WGS) entry which is preliminary data.</text>
</comment>
<comment type="subcellular location">
    <subcellularLocation>
        <location evidence="2">Endomembrane system</location>
        <topology evidence="2">Multi-pass membrane protein</topology>
    </subcellularLocation>
    <subcellularLocation>
        <location evidence="3">Secreted</location>
        <location evidence="3">Extracellular space</location>
        <location evidence="3">Extracellular matrix</location>
    </subcellularLocation>
</comment>
<dbReference type="EMBL" id="CAJRST010001113">
    <property type="protein sequence ID" value="CAG5865512.1"/>
    <property type="molecule type" value="Genomic_DNA"/>
</dbReference>
<dbReference type="SMART" id="SM00744">
    <property type="entry name" value="RINGv"/>
    <property type="match status" value="1"/>
</dbReference>
<keyword evidence="10" id="KW-0479">Metal-binding</keyword>
<feature type="region of interest" description="Disordered" evidence="25">
    <location>
        <begin position="32"/>
        <end position="87"/>
    </location>
</feature>
<evidence type="ECO:0000256" key="20">
    <source>
        <dbReference type="ARBA" id="ARBA00023180"/>
    </source>
</evidence>
<evidence type="ECO:0000256" key="25">
    <source>
        <dbReference type="SAM" id="MobiDB-lite"/>
    </source>
</evidence>
<dbReference type="PROSITE" id="PS51292">
    <property type="entry name" value="ZF_RING_CH"/>
    <property type="match status" value="1"/>
</dbReference>
<keyword evidence="31" id="KW-1185">Reference proteome</keyword>
<dbReference type="SMART" id="SM00327">
    <property type="entry name" value="VWA"/>
    <property type="match status" value="3"/>
</dbReference>
<keyword evidence="12" id="KW-0677">Repeat</keyword>
<dbReference type="InterPro" id="IPR036465">
    <property type="entry name" value="vWFA_dom_sf"/>
</dbReference>
<feature type="domain" description="VWFA" evidence="28">
    <location>
        <begin position="1042"/>
        <end position="1229"/>
    </location>
</feature>
<feature type="compositionally biased region" description="Pro residues" evidence="25">
    <location>
        <begin position="921"/>
        <end position="933"/>
    </location>
</feature>
<dbReference type="SUPFAM" id="SSF53300">
    <property type="entry name" value="vWA-like"/>
    <property type="match status" value="3"/>
</dbReference>
<dbReference type="InterPro" id="IPR047904">
    <property type="entry name" value="MARCHF9_RING_CH-C4HC3"/>
</dbReference>
<dbReference type="OrthoDB" id="9944853at2759"/>
<evidence type="ECO:0000256" key="18">
    <source>
        <dbReference type="ARBA" id="ARBA00023119"/>
    </source>
</evidence>
<comment type="catalytic activity">
    <reaction evidence="1">
        <text>S-ubiquitinyl-[E2 ubiquitin-conjugating enzyme]-L-cysteine + [acceptor protein]-L-lysine = [E2 ubiquitin-conjugating enzyme]-L-cysteine + N(6)-ubiquitinyl-[acceptor protein]-L-lysine.</text>
        <dbReference type="EC" id="2.3.2.27"/>
    </reaction>
</comment>
<evidence type="ECO:0000256" key="7">
    <source>
        <dbReference type="ARBA" id="ARBA00022530"/>
    </source>
</evidence>
<evidence type="ECO:0000256" key="13">
    <source>
        <dbReference type="ARBA" id="ARBA00022771"/>
    </source>
</evidence>
<feature type="domain" description="RING-CH-type" evidence="29">
    <location>
        <begin position="127"/>
        <end position="187"/>
    </location>
</feature>
<dbReference type="Gene3D" id="3.40.50.410">
    <property type="entry name" value="von Willebrand factor, type A domain"/>
    <property type="match status" value="3"/>
</dbReference>
<dbReference type="Pfam" id="PF01391">
    <property type="entry name" value="Collagen"/>
    <property type="match status" value="1"/>
</dbReference>
<dbReference type="GO" id="GO:0005581">
    <property type="term" value="C:collagen trimer"/>
    <property type="evidence" value="ECO:0007669"/>
    <property type="project" value="UniProtKB-KW"/>
</dbReference>
<evidence type="ECO:0000256" key="6">
    <source>
        <dbReference type="ARBA" id="ARBA00022525"/>
    </source>
</evidence>
<evidence type="ECO:0000256" key="26">
    <source>
        <dbReference type="SAM" id="Phobius"/>
    </source>
</evidence>
<keyword evidence="13" id="KW-0863">Zinc-finger</keyword>
<feature type="transmembrane region" description="Helical" evidence="26">
    <location>
        <begin position="210"/>
        <end position="232"/>
    </location>
</feature>
<evidence type="ECO:0000256" key="11">
    <source>
        <dbReference type="ARBA" id="ARBA00022729"/>
    </source>
</evidence>
<evidence type="ECO:0000256" key="27">
    <source>
        <dbReference type="SAM" id="SignalP"/>
    </source>
</evidence>
<evidence type="ECO:0000256" key="23">
    <source>
        <dbReference type="ARBA" id="ARBA00044000"/>
    </source>
</evidence>
<evidence type="ECO:0000256" key="19">
    <source>
        <dbReference type="ARBA" id="ARBA00023136"/>
    </source>
</evidence>
<evidence type="ECO:0000256" key="9">
    <source>
        <dbReference type="ARBA" id="ARBA00022692"/>
    </source>
</evidence>
<feature type="compositionally biased region" description="Low complexity" evidence="25">
    <location>
        <begin position="910"/>
        <end position="919"/>
    </location>
</feature>
<evidence type="ECO:0000256" key="21">
    <source>
        <dbReference type="ARBA" id="ARBA00023278"/>
    </source>
</evidence>
<dbReference type="Pfam" id="PF00092">
    <property type="entry name" value="VWA"/>
    <property type="match status" value="3"/>
</dbReference>
<evidence type="ECO:0000313" key="31">
    <source>
        <dbReference type="Proteomes" id="UP000677803"/>
    </source>
</evidence>
<evidence type="ECO:0000259" key="29">
    <source>
        <dbReference type="PROSITE" id="PS51292"/>
    </source>
</evidence>
<feature type="region of interest" description="Disordered" evidence="25">
    <location>
        <begin position="432"/>
        <end position="453"/>
    </location>
</feature>
<keyword evidence="11 27" id="KW-0732">Signal</keyword>
<keyword evidence="8" id="KW-0808">Transferase</keyword>
<dbReference type="FunFam" id="3.40.50.410:FF:000027">
    <property type="entry name" value="collagen alpha-2(VI) chain isoform X1"/>
    <property type="match status" value="1"/>
</dbReference>
<accession>A0A8S4AHE4</accession>
<dbReference type="InterPro" id="IPR013083">
    <property type="entry name" value="Znf_RING/FYVE/PHD"/>
</dbReference>
<name>A0A8S4AHE4_9TELE</name>
<feature type="region of interest" description="Disordered" evidence="25">
    <location>
        <begin position="681"/>
        <end position="1014"/>
    </location>
</feature>
<feature type="compositionally biased region" description="Polar residues" evidence="25">
    <location>
        <begin position="53"/>
        <end position="62"/>
    </location>
</feature>
<dbReference type="PANTHER" id="PTHR46053:SF3">
    <property type="entry name" value="E3 UBIQUITIN-PROTEIN LIGASE MARCHF4"/>
    <property type="match status" value="1"/>
</dbReference>
<evidence type="ECO:0000313" key="30">
    <source>
        <dbReference type="EMBL" id="CAG5865512.1"/>
    </source>
</evidence>
<feature type="compositionally biased region" description="Polar residues" evidence="25">
    <location>
        <begin position="306"/>
        <end position="317"/>
    </location>
</feature>
<comment type="pathway">
    <text evidence="4">Protein modification; protein ubiquitination.</text>
</comment>
<gene>
    <name evidence="30" type="ORF">MMEN_LOCUS2170</name>
</gene>
<keyword evidence="14" id="KW-0833">Ubl conjugation pathway</keyword>
<dbReference type="GO" id="GO:0061630">
    <property type="term" value="F:ubiquitin protein ligase activity"/>
    <property type="evidence" value="ECO:0007669"/>
    <property type="project" value="UniProtKB-EC"/>
</dbReference>
<evidence type="ECO:0000256" key="15">
    <source>
        <dbReference type="ARBA" id="ARBA00022833"/>
    </source>
</evidence>
<evidence type="ECO:0000256" key="10">
    <source>
        <dbReference type="ARBA" id="ARBA00022723"/>
    </source>
</evidence>
<dbReference type="GO" id="GO:0007155">
    <property type="term" value="P:cell adhesion"/>
    <property type="evidence" value="ECO:0007669"/>
    <property type="project" value="UniProtKB-KW"/>
</dbReference>
<dbReference type="InterPro" id="IPR008160">
    <property type="entry name" value="Collagen"/>
</dbReference>
<dbReference type="InterPro" id="IPR046356">
    <property type="entry name" value="MARCHF4/9/11"/>
</dbReference>
<evidence type="ECO:0000256" key="4">
    <source>
        <dbReference type="ARBA" id="ARBA00004906"/>
    </source>
</evidence>
<keyword evidence="15" id="KW-0862">Zinc</keyword>
<evidence type="ECO:0000256" key="14">
    <source>
        <dbReference type="ARBA" id="ARBA00022786"/>
    </source>
</evidence>
<evidence type="ECO:0000256" key="12">
    <source>
        <dbReference type="ARBA" id="ARBA00022737"/>
    </source>
</evidence>
<dbReference type="SUPFAM" id="SSF57850">
    <property type="entry name" value="RING/U-box"/>
    <property type="match status" value="1"/>
</dbReference>
<dbReference type="PROSITE" id="PS50234">
    <property type="entry name" value="VWFA"/>
    <property type="match status" value="3"/>
</dbReference>
<dbReference type="GO" id="GO:0016567">
    <property type="term" value="P:protein ubiquitination"/>
    <property type="evidence" value="ECO:0007669"/>
    <property type="project" value="InterPro"/>
</dbReference>
<keyword evidence="16" id="KW-0130">Cell adhesion</keyword>